<accession>A0ABT3P8U5</accession>
<proteinExistence type="predicted"/>
<reference evidence="1" key="1">
    <citation type="submission" date="2022-11" db="EMBL/GenBank/DDBJ databases">
        <title>Alteromonas sp. nov., isolated from sea water of the Qingdao.</title>
        <authorList>
            <person name="Wang Q."/>
        </authorList>
    </citation>
    <scope>NUCLEOTIDE SEQUENCE</scope>
    <source>
        <strain evidence="1">ASW11-7</strain>
    </source>
</reference>
<sequence>MSVRWMAICLLVTMITSCGGGKSNDEEAVMGAVESAPTNSVPDYILNAPDADIEILLIGNSHSALEDFPLIIKNLVEAGTNQTVNSFNTNDWSYLSERSRESGTTYDIVHSRNWTHVILQGQMYSTSGNNTFPTTAAEEWVALLRDLDIIPIMYPEHPRENNFEEGQRVYDLHHTIAQSSNACVAPIGPAWDIAAEWYPDLSLHNEDGNHFNRRGAVLSALVFYQVITEQPANELRFVEGLGVREQLQTDLKRVVTDAVALYPPCEYL</sequence>
<name>A0ABT3P8U5_9ALTE</name>
<dbReference type="RefSeq" id="WP_265617943.1">
    <property type="nucleotide sequence ID" value="NZ_JAPFRD010000011.1"/>
</dbReference>
<dbReference type="PROSITE" id="PS51257">
    <property type="entry name" value="PROKAR_LIPOPROTEIN"/>
    <property type="match status" value="1"/>
</dbReference>
<evidence type="ECO:0000313" key="2">
    <source>
        <dbReference type="Proteomes" id="UP001142810"/>
    </source>
</evidence>
<evidence type="ECO:0008006" key="3">
    <source>
        <dbReference type="Google" id="ProtNLM"/>
    </source>
</evidence>
<protein>
    <recommendedName>
        <fullName evidence="3">SGNH/GDSL hydrolase family protein</fullName>
    </recommendedName>
</protein>
<gene>
    <name evidence="1" type="ORF">OPS25_11880</name>
</gene>
<keyword evidence="2" id="KW-1185">Reference proteome</keyword>
<dbReference type="EMBL" id="JAPFRD010000011">
    <property type="protein sequence ID" value="MCW8109198.1"/>
    <property type="molecule type" value="Genomic_DNA"/>
</dbReference>
<comment type="caution">
    <text evidence="1">The sequence shown here is derived from an EMBL/GenBank/DDBJ whole genome shotgun (WGS) entry which is preliminary data.</text>
</comment>
<dbReference type="Gene3D" id="3.40.50.1110">
    <property type="entry name" value="SGNH hydrolase"/>
    <property type="match status" value="1"/>
</dbReference>
<evidence type="ECO:0000313" key="1">
    <source>
        <dbReference type="EMBL" id="MCW8109198.1"/>
    </source>
</evidence>
<dbReference type="Proteomes" id="UP001142810">
    <property type="component" value="Unassembled WGS sequence"/>
</dbReference>
<dbReference type="InterPro" id="IPR036514">
    <property type="entry name" value="SGNH_hydro_sf"/>
</dbReference>
<organism evidence="1 2">
    <name type="scientific">Alteromonas aquimaris</name>
    <dbReference type="NCBI Taxonomy" id="2998417"/>
    <lineage>
        <taxon>Bacteria</taxon>
        <taxon>Pseudomonadati</taxon>
        <taxon>Pseudomonadota</taxon>
        <taxon>Gammaproteobacteria</taxon>
        <taxon>Alteromonadales</taxon>
        <taxon>Alteromonadaceae</taxon>
        <taxon>Alteromonas/Salinimonas group</taxon>
        <taxon>Alteromonas</taxon>
    </lineage>
</organism>